<gene>
    <name evidence="2" type="ORF">GPM918_LOCUS35160</name>
    <name evidence="1" type="ORF">OVA965_LOCUS29419</name>
    <name evidence="4" type="ORF">SRO942_LOCUS35875</name>
    <name evidence="3" type="ORF">TMI583_LOCUS30195</name>
</gene>
<protein>
    <submittedName>
        <fullName evidence="2">Uncharacterized protein</fullName>
    </submittedName>
</protein>
<organism evidence="2 5">
    <name type="scientific">Didymodactylos carnosus</name>
    <dbReference type="NCBI Taxonomy" id="1234261"/>
    <lineage>
        <taxon>Eukaryota</taxon>
        <taxon>Metazoa</taxon>
        <taxon>Spiralia</taxon>
        <taxon>Gnathifera</taxon>
        <taxon>Rotifera</taxon>
        <taxon>Eurotatoria</taxon>
        <taxon>Bdelloidea</taxon>
        <taxon>Philodinida</taxon>
        <taxon>Philodinidae</taxon>
        <taxon>Didymodactylos</taxon>
    </lineage>
</organism>
<dbReference type="Proteomes" id="UP000682733">
    <property type="component" value="Unassembled WGS sequence"/>
</dbReference>
<dbReference type="EMBL" id="CAJOBC010085570">
    <property type="protein sequence ID" value="CAF4332826.1"/>
    <property type="molecule type" value="Genomic_DNA"/>
</dbReference>
<name>A0A815QK16_9BILA</name>
<dbReference type="Proteomes" id="UP000677228">
    <property type="component" value="Unassembled WGS sequence"/>
</dbReference>
<evidence type="ECO:0000313" key="3">
    <source>
        <dbReference type="EMBL" id="CAF4130614.1"/>
    </source>
</evidence>
<evidence type="ECO:0000313" key="4">
    <source>
        <dbReference type="EMBL" id="CAF4332826.1"/>
    </source>
</evidence>
<comment type="caution">
    <text evidence="2">The sequence shown here is derived from an EMBL/GenBank/DDBJ whole genome shotgun (WGS) entry which is preliminary data.</text>
</comment>
<accession>A0A815QK16</accession>
<keyword evidence="5" id="KW-1185">Reference proteome</keyword>
<evidence type="ECO:0000313" key="1">
    <source>
        <dbReference type="EMBL" id="CAF1320620.1"/>
    </source>
</evidence>
<dbReference type="EMBL" id="CAJNOK010020699">
    <property type="protein sequence ID" value="CAF1320620.1"/>
    <property type="molecule type" value="Genomic_DNA"/>
</dbReference>
<dbReference type="Proteomes" id="UP000663829">
    <property type="component" value="Unassembled WGS sequence"/>
</dbReference>
<dbReference type="EMBL" id="CAJOBA010042307">
    <property type="protein sequence ID" value="CAF4130614.1"/>
    <property type="molecule type" value="Genomic_DNA"/>
</dbReference>
<evidence type="ECO:0000313" key="5">
    <source>
        <dbReference type="Proteomes" id="UP000663829"/>
    </source>
</evidence>
<evidence type="ECO:0000313" key="2">
    <source>
        <dbReference type="EMBL" id="CAF1462989.1"/>
    </source>
</evidence>
<dbReference type="Proteomes" id="UP000681722">
    <property type="component" value="Unassembled WGS sequence"/>
</dbReference>
<reference evidence="2" key="1">
    <citation type="submission" date="2021-02" db="EMBL/GenBank/DDBJ databases">
        <authorList>
            <person name="Nowell W R."/>
        </authorList>
    </citation>
    <scope>NUCLEOTIDE SEQUENCE</scope>
</reference>
<sequence length="151" mass="16479">MPVSSENKNGPYKPQPIKKVSTTTVVNPGFFAYTNLTGCQPYYCAEQVHLINNITVTALTIIIRVQKTSAATYHGVANNFWTGYINSNHTDNGSQIIYTFVLDPTQTVVASTTWYVEAQMDLYGTSQVTSADTYTVSVTGGGITNSYSGHF</sequence>
<dbReference type="EMBL" id="CAJNOQ010020110">
    <property type="protein sequence ID" value="CAF1462989.1"/>
    <property type="molecule type" value="Genomic_DNA"/>
</dbReference>
<proteinExistence type="predicted"/>
<dbReference type="OrthoDB" id="10066116at2759"/>
<dbReference type="AlphaFoldDB" id="A0A815QK16"/>